<proteinExistence type="predicted"/>
<feature type="region of interest" description="Disordered" evidence="1">
    <location>
        <begin position="122"/>
        <end position="145"/>
    </location>
</feature>
<keyword evidence="3" id="KW-1185">Reference proteome</keyword>
<dbReference type="AlphaFoldDB" id="A0A1X2HYW4"/>
<dbReference type="EMBL" id="MCGE01000043">
    <property type="protein sequence ID" value="ORZ05645.1"/>
    <property type="molecule type" value="Genomic_DNA"/>
</dbReference>
<feature type="compositionally biased region" description="Basic and acidic residues" evidence="1">
    <location>
        <begin position="263"/>
        <end position="274"/>
    </location>
</feature>
<dbReference type="GO" id="GO:0008608">
    <property type="term" value="P:attachment of spindle microtubules to kinetochore"/>
    <property type="evidence" value="ECO:0007669"/>
    <property type="project" value="InterPro"/>
</dbReference>
<name>A0A1X2HYW4_9FUNG</name>
<protein>
    <submittedName>
        <fullName evidence="2">Uncharacterized protein</fullName>
    </submittedName>
</protein>
<feature type="compositionally biased region" description="Polar residues" evidence="1">
    <location>
        <begin position="276"/>
        <end position="285"/>
    </location>
</feature>
<evidence type="ECO:0000313" key="2">
    <source>
        <dbReference type="EMBL" id="ORZ05645.1"/>
    </source>
</evidence>
<dbReference type="OrthoDB" id="5390at2759"/>
<gene>
    <name evidence="2" type="ORF">BCR42DRAFT_496635</name>
</gene>
<organism evidence="2 3">
    <name type="scientific">Absidia repens</name>
    <dbReference type="NCBI Taxonomy" id="90262"/>
    <lineage>
        <taxon>Eukaryota</taxon>
        <taxon>Fungi</taxon>
        <taxon>Fungi incertae sedis</taxon>
        <taxon>Mucoromycota</taxon>
        <taxon>Mucoromycotina</taxon>
        <taxon>Mucoromycetes</taxon>
        <taxon>Mucorales</taxon>
        <taxon>Cunninghamellaceae</taxon>
        <taxon>Absidia</taxon>
    </lineage>
</organism>
<dbReference type="GO" id="GO:0005876">
    <property type="term" value="C:spindle microtubule"/>
    <property type="evidence" value="ECO:0007669"/>
    <property type="project" value="InterPro"/>
</dbReference>
<evidence type="ECO:0000256" key="1">
    <source>
        <dbReference type="SAM" id="MobiDB-lite"/>
    </source>
</evidence>
<dbReference type="GO" id="GO:0042729">
    <property type="term" value="C:DASH complex"/>
    <property type="evidence" value="ECO:0007669"/>
    <property type="project" value="InterPro"/>
</dbReference>
<sequence>MAHLKKRARADSLQADDTTWQKPLTMIENLQGSTAKLTSTLNNLSLSVDLLDNVTPSLRRFSAMAQMERKYEMVTSQDIEQAQAAVTKETMPEIELLLNEAQNLIDQLGVLTLETERKVHQQDKSLASIHPSPSPSLQKDEDKQQKLVHVENRMQWCQSRQQALAKESNDLNMTLSALDQELEQLDKDLASSQQQLQQKAAHDAAVADQRQQQQVFDDDDDDETHLAEEEARLINELEMIRTQHQEQLQRQRLKQQQQQQEQQRAEDMKRREMEQQDASTTMTQDTCEEQLAIMQEIMDYLRTETDVPPMDLDELQTYLAKLEKEKTRIPSPADLESKVANNRALLKIYCKNVLPNKNMGFVAQRLIDLLFTNQGYKAYTQQALLEVFDSPRQKELVKQFVERYDITSEV</sequence>
<accession>A0A1X2HYW4</accession>
<feature type="region of interest" description="Disordered" evidence="1">
    <location>
        <begin position="189"/>
        <end position="224"/>
    </location>
</feature>
<dbReference type="Pfam" id="PF08287">
    <property type="entry name" value="DASH_Spc19"/>
    <property type="match status" value="1"/>
</dbReference>
<dbReference type="InterPro" id="IPR013251">
    <property type="entry name" value="DASH_Spc19"/>
</dbReference>
<comment type="caution">
    <text evidence="2">The sequence shown here is derived from an EMBL/GenBank/DDBJ whole genome shotgun (WGS) entry which is preliminary data.</text>
</comment>
<evidence type="ECO:0000313" key="3">
    <source>
        <dbReference type="Proteomes" id="UP000193560"/>
    </source>
</evidence>
<feature type="region of interest" description="Disordered" evidence="1">
    <location>
        <begin position="245"/>
        <end position="285"/>
    </location>
</feature>
<reference evidence="2 3" key="1">
    <citation type="submission" date="2016-07" db="EMBL/GenBank/DDBJ databases">
        <title>Pervasive Adenine N6-methylation of Active Genes in Fungi.</title>
        <authorList>
            <consortium name="DOE Joint Genome Institute"/>
            <person name="Mondo S.J."/>
            <person name="Dannebaum R.O."/>
            <person name="Kuo R.C."/>
            <person name="Labutti K."/>
            <person name="Haridas S."/>
            <person name="Kuo A."/>
            <person name="Salamov A."/>
            <person name="Ahrendt S.R."/>
            <person name="Lipzen A."/>
            <person name="Sullivan W."/>
            <person name="Andreopoulos W.B."/>
            <person name="Clum A."/>
            <person name="Lindquist E."/>
            <person name="Daum C."/>
            <person name="Ramamoorthy G.K."/>
            <person name="Gryganskyi A."/>
            <person name="Culley D."/>
            <person name="Magnuson J.K."/>
            <person name="James T.Y."/>
            <person name="O'Malley M.A."/>
            <person name="Stajich J.E."/>
            <person name="Spatafora J.W."/>
            <person name="Visel A."/>
            <person name="Grigoriev I.V."/>
        </authorList>
    </citation>
    <scope>NUCLEOTIDE SEQUENCE [LARGE SCALE GENOMIC DNA]</scope>
    <source>
        <strain evidence="2 3">NRRL 1336</strain>
    </source>
</reference>
<feature type="compositionally biased region" description="Low complexity" evidence="1">
    <location>
        <begin position="250"/>
        <end position="262"/>
    </location>
</feature>
<feature type="compositionally biased region" description="Low complexity" evidence="1">
    <location>
        <begin position="190"/>
        <end position="215"/>
    </location>
</feature>
<dbReference type="Proteomes" id="UP000193560">
    <property type="component" value="Unassembled WGS sequence"/>
</dbReference>